<comment type="caution">
    <text evidence="5">The sequence shown here is derived from an EMBL/GenBank/DDBJ whole genome shotgun (WGS) entry which is preliminary data.</text>
</comment>
<dbReference type="PANTHER" id="PTHR46300">
    <property type="entry name" value="P450, PUTATIVE (EUROFUNG)-RELATED-RELATED"/>
    <property type="match status" value="1"/>
</dbReference>
<dbReference type="PRINTS" id="PR00385">
    <property type="entry name" value="P450"/>
</dbReference>
<evidence type="ECO:0000256" key="2">
    <source>
        <dbReference type="ARBA" id="ARBA00022723"/>
    </source>
</evidence>
<name>A0ABP0C1Z6_9PEZI</name>
<evidence type="ECO:0000256" key="3">
    <source>
        <dbReference type="ARBA" id="ARBA00023002"/>
    </source>
</evidence>
<dbReference type="InterPro" id="IPR002401">
    <property type="entry name" value="Cyt_P450_E_grp-I"/>
</dbReference>
<comment type="similarity">
    <text evidence="1">Belongs to the cytochrome P450 family.</text>
</comment>
<keyword evidence="6" id="KW-1185">Reference proteome</keyword>
<evidence type="ECO:0000313" key="5">
    <source>
        <dbReference type="EMBL" id="CAK7225690.1"/>
    </source>
</evidence>
<dbReference type="Pfam" id="PF00067">
    <property type="entry name" value="p450"/>
    <property type="match status" value="1"/>
</dbReference>
<evidence type="ECO:0000313" key="6">
    <source>
        <dbReference type="Proteomes" id="UP001642482"/>
    </source>
</evidence>
<dbReference type="Gene3D" id="1.10.630.10">
    <property type="entry name" value="Cytochrome P450"/>
    <property type="match status" value="1"/>
</dbReference>
<sequence>MIFTHSPFEAAAFAVVLAVATVLADYARMLWMRRRLPPGPFPWPIVGNHFQTPAVRPWITWEKWAQHYNAPMLTIWIGRHPRIILSDAWVASDLLEKRSDIFSSRPRLTVMGDAINTTTTNQTVLPYGDRWRVHRKLMHAAVGSQAIRNYRTFQADESKLLVRDLMVDPADFELAIERYSVSTTSIIGWGRRINSKNDHVAQQALKMMEAVNFVVPGVFLMEAIPAMLHLPAWLYSLPSAMRMGSAVIARYFYMLTEESVRTKKGRESYSRYILEEQKKMGLTDLEVAGLMGNLIGGGVDTTSSTMLSCILAMACFPEVQCKAQAEMDAVVGRERSPIWDDVDNRLPYLNALVKEVLRWRTVTVLAGIPHANTQPVDYQGYHFPAHTNFTGNMWAIHRHPRDFPDPDKFRPERFMDGHPDQRPYPNTKGSNPFGWGRRQCSGQPVAEQGLRYSLGRMIWAFNILPGLDEQGKEVKLDIFAYTESENMRPEVFKARFIPRSDSIRELVLQEAAEAREALRIYDADTKLTVDDAVSNPCLA</sequence>
<dbReference type="PRINTS" id="PR00463">
    <property type="entry name" value="EP450I"/>
</dbReference>
<dbReference type="CDD" id="cd11065">
    <property type="entry name" value="CYP64-like"/>
    <property type="match status" value="1"/>
</dbReference>
<dbReference type="PANTHER" id="PTHR46300:SF4">
    <property type="entry name" value="CYTOCHROME P450 98A3"/>
    <property type="match status" value="1"/>
</dbReference>
<reference evidence="5 6" key="1">
    <citation type="submission" date="2024-01" db="EMBL/GenBank/DDBJ databases">
        <authorList>
            <person name="Allen C."/>
            <person name="Tagirdzhanova G."/>
        </authorList>
    </citation>
    <scope>NUCLEOTIDE SEQUENCE [LARGE SCALE GENOMIC DNA]</scope>
</reference>
<evidence type="ECO:0000256" key="4">
    <source>
        <dbReference type="ARBA" id="ARBA00023004"/>
    </source>
</evidence>
<dbReference type="Proteomes" id="UP001642482">
    <property type="component" value="Unassembled WGS sequence"/>
</dbReference>
<evidence type="ECO:0000256" key="1">
    <source>
        <dbReference type="ARBA" id="ARBA00010617"/>
    </source>
</evidence>
<evidence type="ECO:0008006" key="7">
    <source>
        <dbReference type="Google" id="ProtNLM"/>
    </source>
</evidence>
<dbReference type="InterPro" id="IPR050364">
    <property type="entry name" value="Cytochrome_P450_fung"/>
</dbReference>
<keyword evidence="3" id="KW-0560">Oxidoreductase</keyword>
<organism evidence="5 6">
    <name type="scientific">Sporothrix eucalyptigena</name>
    <dbReference type="NCBI Taxonomy" id="1812306"/>
    <lineage>
        <taxon>Eukaryota</taxon>
        <taxon>Fungi</taxon>
        <taxon>Dikarya</taxon>
        <taxon>Ascomycota</taxon>
        <taxon>Pezizomycotina</taxon>
        <taxon>Sordariomycetes</taxon>
        <taxon>Sordariomycetidae</taxon>
        <taxon>Ophiostomatales</taxon>
        <taxon>Ophiostomataceae</taxon>
        <taxon>Sporothrix</taxon>
    </lineage>
</organism>
<accession>A0ABP0C1Z6</accession>
<proteinExistence type="inferred from homology"/>
<dbReference type="InterPro" id="IPR001128">
    <property type="entry name" value="Cyt_P450"/>
</dbReference>
<keyword evidence="2" id="KW-0479">Metal-binding</keyword>
<keyword evidence="4" id="KW-0408">Iron</keyword>
<dbReference type="SUPFAM" id="SSF48264">
    <property type="entry name" value="Cytochrome P450"/>
    <property type="match status" value="1"/>
</dbReference>
<protein>
    <recommendedName>
        <fullName evidence="7">Cytochrome P450</fullName>
    </recommendedName>
</protein>
<dbReference type="EMBL" id="CAWUHD010000061">
    <property type="protein sequence ID" value="CAK7225690.1"/>
    <property type="molecule type" value="Genomic_DNA"/>
</dbReference>
<gene>
    <name evidence="5" type="ORF">SEUCBS140593_005989</name>
</gene>
<dbReference type="InterPro" id="IPR036396">
    <property type="entry name" value="Cyt_P450_sf"/>
</dbReference>